<organism evidence="10 11">
    <name type="scientific">Bradyrhizobium centrolobii</name>
    <dbReference type="NCBI Taxonomy" id="1505087"/>
    <lineage>
        <taxon>Bacteria</taxon>
        <taxon>Pseudomonadati</taxon>
        <taxon>Pseudomonadota</taxon>
        <taxon>Alphaproteobacteria</taxon>
        <taxon>Hyphomicrobiales</taxon>
        <taxon>Nitrobacteraceae</taxon>
        <taxon>Bradyrhizobium</taxon>
    </lineage>
</organism>
<keyword evidence="11" id="KW-1185">Reference proteome</keyword>
<dbReference type="Pfam" id="PF02687">
    <property type="entry name" value="FtsX"/>
    <property type="match status" value="1"/>
</dbReference>
<evidence type="ECO:0000256" key="7">
    <source>
        <dbReference type="SAM" id="Phobius"/>
    </source>
</evidence>
<dbReference type="GO" id="GO:0005886">
    <property type="term" value="C:plasma membrane"/>
    <property type="evidence" value="ECO:0007669"/>
    <property type="project" value="UniProtKB-SubCell"/>
</dbReference>
<feature type="transmembrane region" description="Helical" evidence="7">
    <location>
        <begin position="375"/>
        <end position="393"/>
    </location>
</feature>
<comment type="subcellular location">
    <subcellularLocation>
        <location evidence="1">Cell membrane</location>
        <topology evidence="1">Multi-pass membrane protein</topology>
    </subcellularLocation>
</comment>
<name>A0A176YJC2_9BRAD</name>
<evidence type="ECO:0000256" key="3">
    <source>
        <dbReference type="ARBA" id="ARBA00022692"/>
    </source>
</evidence>
<evidence type="ECO:0000259" key="9">
    <source>
        <dbReference type="Pfam" id="PF12704"/>
    </source>
</evidence>
<keyword evidence="3 7" id="KW-0812">Transmembrane</keyword>
<sequence>MRSLSYVHLAFRSVRAHILRSILAVTGIVIGIAAVVIVVAVAEGARAEISRQINSLGSNLLLVQPGAQIAGGVRQQAGTILSLTTADALAIAREVPDIVIAAPFVGEQKTTISGDLNWSTLVAGVTPKFFEARGWRLADGQLLNDDHVASAAKVAVIGRTVARELFRGSDPLGRFVRIERSSYLVIGVLAEKGQDFTGRDQDDVMFIPLSSAKIFTIGRSQANPDAVHTILVKTESAQSMQAAETAIARVLRLRHKIVGRKADDFRIQNLIQVAQTRDRAYRQFTSLVSALAGISLLVGGIGVMNIMLVSVTERVNEIGVRLAFGARPQDIRKQFLLEAVLLCTIGGLLGLIVGYVCARAVPSALGWPIEFNGQMALIAIACSSLVGIVFGLLPAERAARLDPAALLRSG</sequence>
<evidence type="ECO:0000256" key="2">
    <source>
        <dbReference type="ARBA" id="ARBA00022475"/>
    </source>
</evidence>
<proteinExistence type="inferred from homology"/>
<keyword evidence="4 7" id="KW-1133">Transmembrane helix</keyword>
<evidence type="ECO:0000259" key="8">
    <source>
        <dbReference type="Pfam" id="PF02687"/>
    </source>
</evidence>
<keyword evidence="5 7" id="KW-0472">Membrane</keyword>
<evidence type="ECO:0000256" key="6">
    <source>
        <dbReference type="ARBA" id="ARBA00038076"/>
    </source>
</evidence>
<reference evidence="10 11" key="1">
    <citation type="submission" date="2016-03" db="EMBL/GenBank/DDBJ databases">
        <title>Draft Genome Sequence of the Strain BR 10245 (Bradyrhizobium sp.) isolated from nodules of Centrolobium paraense.</title>
        <authorList>
            <person name="Simoes-Araujo J.L.Sr."/>
            <person name="Barauna A.C."/>
            <person name="Silva K."/>
            <person name="Zilli J.E."/>
        </authorList>
    </citation>
    <scope>NUCLEOTIDE SEQUENCE [LARGE SCALE GENOMIC DNA]</scope>
    <source>
        <strain evidence="10 11">BR 10245</strain>
    </source>
</reference>
<dbReference type="STRING" id="1505087.AYJ54_19935"/>
<keyword evidence="2" id="KW-1003">Cell membrane</keyword>
<protein>
    <recommendedName>
        <fullName evidence="12">Multidrug ABC transporter substrate-binding protein</fullName>
    </recommendedName>
</protein>
<dbReference type="PANTHER" id="PTHR30572:SF4">
    <property type="entry name" value="ABC TRANSPORTER PERMEASE YTRF"/>
    <property type="match status" value="1"/>
</dbReference>
<dbReference type="InterPro" id="IPR050250">
    <property type="entry name" value="Macrolide_Exporter_MacB"/>
</dbReference>
<dbReference type="InterPro" id="IPR003838">
    <property type="entry name" value="ABC3_permease_C"/>
</dbReference>
<dbReference type="OrthoDB" id="9770036at2"/>
<dbReference type="Proteomes" id="UP000076959">
    <property type="component" value="Unassembled WGS sequence"/>
</dbReference>
<feature type="transmembrane region" description="Helical" evidence="7">
    <location>
        <begin position="287"/>
        <end position="311"/>
    </location>
</feature>
<dbReference type="RefSeq" id="WP_063702879.1">
    <property type="nucleotide sequence ID" value="NZ_LUUB01000078.1"/>
</dbReference>
<dbReference type="Pfam" id="PF12704">
    <property type="entry name" value="MacB_PCD"/>
    <property type="match status" value="1"/>
</dbReference>
<evidence type="ECO:0008006" key="12">
    <source>
        <dbReference type="Google" id="ProtNLM"/>
    </source>
</evidence>
<accession>A0A176YJC2</accession>
<evidence type="ECO:0000256" key="4">
    <source>
        <dbReference type="ARBA" id="ARBA00022989"/>
    </source>
</evidence>
<feature type="transmembrane region" description="Helical" evidence="7">
    <location>
        <begin position="21"/>
        <end position="42"/>
    </location>
</feature>
<dbReference type="AlphaFoldDB" id="A0A176YJC2"/>
<feature type="domain" description="MacB-like periplasmic core" evidence="9">
    <location>
        <begin position="21"/>
        <end position="249"/>
    </location>
</feature>
<comment type="similarity">
    <text evidence="6">Belongs to the ABC-4 integral membrane protein family.</text>
</comment>
<dbReference type="GO" id="GO:0022857">
    <property type="term" value="F:transmembrane transporter activity"/>
    <property type="evidence" value="ECO:0007669"/>
    <property type="project" value="TreeGrafter"/>
</dbReference>
<feature type="transmembrane region" description="Helical" evidence="7">
    <location>
        <begin position="335"/>
        <end position="355"/>
    </location>
</feature>
<evidence type="ECO:0000256" key="1">
    <source>
        <dbReference type="ARBA" id="ARBA00004651"/>
    </source>
</evidence>
<dbReference type="InterPro" id="IPR025857">
    <property type="entry name" value="MacB_PCD"/>
</dbReference>
<dbReference type="EMBL" id="LUUB01000078">
    <property type="protein sequence ID" value="OAF05976.1"/>
    <property type="molecule type" value="Genomic_DNA"/>
</dbReference>
<feature type="domain" description="ABC3 transporter permease C-terminal" evidence="8">
    <location>
        <begin position="291"/>
        <end position="402"/>
    </location>
</feature>
<comment type="caution">
    <text evidence="10">The sequence shown here is derived from an EMBL/GenBank/DDBJ whole genome shotgun (WGS) entry which is preliminary data.</text>
</comment>
<dbReference type="PANTHER" id="PTHR30572">
    <property type="entry name" value="MEMBRANE COMPONENT OF TRANSPORTER-RELATED"/>
    <property type="match status" value="1"/>
</dbReference>
<evidence type="ECO:0000313" key="11">
    <source>
        <dbReference type="Proteomes" id="UP000076959"/>
    </source>
</evidence>
<gene>
    <name evidence="10" type="ORF">AYJ54_19935</name>
</gene>
<evidence type="ECO:0000256" key="5">
    <source>
        <dbReference type="ARBA" id="ARBA00023136"/>
    </source>
</evidence>
<evidence type="ECO:0000313" key="10">
    <source>
        <dbReference type="EMBL" id="OAF05976.1"/>
    </source>
</evidence>